<keyword evidence="9" id="KW-1185">Reference proteome</keyword>
<dbReference type="NCBIfam" id="NF038214">
    <property type="entry name" value="IS21_help_AAA"/>
    <property type="match status" value="1"/>
</dbReference>
<dbReference type="KEGG" id="tum:CBW65_19920"/>
<evidence type="ECO:0000259" key="4">
    <source>
        <dbReference type="SMART" id="SM00382"/>
    </source>
</evidence>
<evidence type="ECO:0000313" key="6">
    <source>
        <dbReference type="EMBL" id="ARU60794.1"/>
    </source>
</evidence>
<dbReference type="PIRSF" id="PIRSF003073">
    <property type="entry name" value="DNAC_TnpB_IstB"/>
    <property type="match status" value="1"/>
</dbReference>
<sequence>MNTEMLAQACKTLHLAHVMSNYDSVPFENRIDFLLAILQSEIQGRESSKMKRLLKRANFPHLKTFEGYNFEEVTFPNHCTEQSLRELAFLKHKENILMLGKVGTGKTHLAIALGMEACRQGHNVRFYRVSELVGKLLERHESGTLTRFHKELMKCDLLILDEVGFVPFHQTGAELLFHVISECYEQRSLIVTSNLEFGQWNSVFGDTRLTKALVDRLVHHAHILGFTGESYRLRHALSSVNS</sequence>
<protein>
    <submittedName>
        <fullName evidence="8">ATP-binding protein</fullName>
    </submittedName>
</protein>
<dbReference type="RefSeq" id="WP_087455364.1">
    <property type="nucleotide sequence ID" value="NZ_CP021434.1"/>
</dbReference>
<proteinExistence type="inferred from homology"/>
<organism evidence="8 9">
    <name type="scientific">Tumebacillus avium</name>
    <dbReference type="NCBI Taxonomy" id="1903704"/>
    <lineage>
        <taxon>Bacteria</taxon>
        <taxon>Bacillati</taxon>
        <taxon>Bacillota</taxon>
        <taxon>Bacilli</taxon>
        <taxon>Bacillales</taxon>
        <taxon>Alicyclobacillaceae</taxon>
        <taxon>Tumebacillus</taxon>
    </lineage>
</organism>
<dbReference type="InterPro" id="IPR002611">
    <property type="entry name" value="IstB_ATP-bd"/>
</dbReference>
<keyword evidence="2" id="KW-0547">Nucleotide-binding</keyword>
<accession>A0A1Y0ISH7</accession>
<dbReference type="InterPro" id="IPR028350">
    <property type="entry name" value="DNAC/IstB-like"/>
</dbReference>
<dbReference type="KEGG" id="tum:CBW65_02035"/>
<dbReference type="SUPFAM" id="SSF52540">
    <property type="entry name" value="P-loop containing nucleoside triphosphate hydrolases"/>
    <property type="match status" value="1"/>
</dbReference>
<dbReference type="EMBL" id="CP021434">
    <property type="protein sequence ID" value="ARU62996.1"/>
    <property type="molecule type" value="Genomic_DNA"/>
</dbReference>
<dbReference type="InterPro" id="IPR003593">
    <property type="entry name" value="AAA+_ATPase"/>
</dbReference>
<evidence type="ECO:0000313" key="8">
    <source>
        <dbReference type="EMBL" id="ARU63471.1"/>
    </source>
</evidence>
<dbReference type="CDD" id="cd00009">
    <property type="entry name" value="AAA"/>
    <property type="match status" value="1"/>
</dbReference>
<dbReference type="GO" id="GO:0005524">
    <property type="term" value="F:ATP binding"/>
    <property type="evidence" value="ECO:0007669"/>
    <property type="project" value="UniProtKB-KW"/>
</dbReference>
<dbReference type="SMART" id="SM00382">
    <property type="entry name" value="AAA"/>
    <property type="match status" value="1"/>
</dbReference>
<dbReference type="PANTHER" id="PTHR30050:SF4">
    <property type="entry name" value="ATP-BINDING PROTEIN RV3427C IN INSERTION SEQUENCE-RELATED"/>
    <property type="match status" value="1"/>
</dbReference>
<dbReference type="InterPro" id="IPR047661">
    <property type="entry name" value="IstB"/>
</dbReference>
<reference evidence="8" key="1">
    <citation type="submission" date="2017-05" db="EMBL/GenBank/DDBJ databases">
        <authorList>
            <person name="Song R."/>
            <person name="Chenine A.L."/>
            <person name="Ruprecht R.M."/>
        </authorList>
    </citation>
    <scope>NUCLEOTIDE SEQUENCE [LARGE SCALE GENOMIC DNA]</scope>
    <source>
        <strain evidence="8">AR23208</strain>
    </source>
</reference>
<dbReference type="EMBL" id="CP021434">
    <property type="protein sequence ID" value="ARU63471.1"/>
    <property type="molecule type" value="Genomic_DNA"/>
</dbReference>
<evidence type="ECO:0000256" key="1">
    <source>
        <dbReference type="ARBA" id="ARBA00008059"/>
    </source>
</evidence>
<reference evidence="9" key="2">
    <citation type="submission" date="2017-05" db="EMBL/GenBank/DDBJ databases">
        <authorList>
            <person name="Sung H."/>
        </authorList>
    </citation>
    <scope>NUCLEOTIDE SEQUENCE [LARGE SCALE GENOMIC DNA]</scope>
    <source>
        <strain evidence="9">AR23208</strain>
    </source>
</reference>
<name>A0A1Y0ISH7_9BACL</name>
<dbReference type="Gene3D" id="3.40.50.300">
    <property type="entry name" value="P-loop containing nucleotide triphosphate hydrolases"/>
    <property type="match status" value="1"/>
</dbReference>
<gene>
    <name evidence="5" type="ORF">CBW65_02035</name>
    <name evidence="6" type="ORF">CBW65_06580</name>
    <name evidence="7" type="ORF">CBW65_19920</name>
    <name evidence="8" type="ORF">CBW65_22565</name>
</gene>
<dbReference type="InterPro" id="IPR027417">
    <property type="entry name" value="P-loop_NTPase"/>
</dbReference>
<evidence type="ECO:0000256" key="3">
    <source>
        <dbReference type="ARBA" id="ARBA00022840"/>
    </source>
</evidence>
<evidence type="ECO:0000256" key="2">
    <source>
        <dbReference type="ARBA" id="ARBA00022741"/>
    </source>
</evidence>
<comment type="similarity">
    <text evidence="1">Belongs to the IS21/IS1162 putative ATP-binding protein family.</text>
</comment>
<dbReference type="EMBL" id="CP021434">
    <property type="protein sequence ID" value="ARU60794.1"/>
    <property type="molecule type" value="Genomic_DNA"/>
</dbReference>
<dbReference type="KEGG" id="tum:CBW65_06580"/>
<evidence type="ECO:0000313" key="9">
    <source>
        <dbReference type="Proteomes" id="UP000195437"/>
    </source>
</evidence>
<keyword evidence="3 8" id="KW-0067">ATP-binding</keyword>
<dbReference type="EMBL" id="CP021434">
    <property type="protein sequence ID" value="ARU59975.1"/>
    <property type="molecule type" value="Genomic_DNA"/>
</dbReference>
<dbReference type="PANTHER" id="PTHR30050">
    <property type="entry name" value="CHROMOSOMAL REPLICATION INITIATOR PROTEIN DNAA"/>
    <property type="match status" value="1"/>
</dbReference>
<evidence type="ECO:0000313" key="5">
    <source>
        <dbReference type="EMBL" id="ARU59975.1"/>
    </source>
</evidence>
<dbReference type="GO" id="GO:0006260">
    <property type="term" value="P:DNA replication"/>
    <property type="evidence" value="ECO:0007669"/>
    <property type="project" value="TreeGrafter"/>
</dbReference>
<dbReference type="AlphaFoldDB" id="A0A1Y0ISH7"/>
<dbReference type="OrthoDB" id="2052561at2"/>
<evidence type="ECO:0000313" key="7">
    <source>
        <dbReference type="EMBL" id="ARU62996.1"/>
    </source>
</evidence>
<dbReference type="KEGG" id="tum:CBW65_22565"/>
<dbReference type="Pfam" id="PF01695">
    <property type="entry name" value="IstB_IS21"/>
    <property type="match status" value="1"/>
</dbReference>
<feature type="domain" description="AAA+ ATPase" evidence="4">
    <location>
        <begin position="92"/>
        <end position="224"/>
    </location>
</feature>
<dbReference type="Proteomes" id="UP000195437">
    <property type="component" value="Chromosome"/>
</dbReference>